<name>A0ACC2G526_DALPE</name>
<dbReference type="Proteomes" id="UP001157502">
    <property type="component" value="Chromosome 17"/>
</dbReference>
<organism evidence="1 2">
    <name type="scientific">Dallia pectoralis</name>
    <name type="common">Alaska blackfish</name>
    <dbReference type="NCBI Taxonomy" id="75939"/>
    <lineage>
        <taxon>Eukaryota</taxon>
        <taxon>Metazoa</taxon>
        <taxon>Chordata</taxon>
        <taxon>Craniata</taxon>
        <taxon>Vertebrata</taxon>
        <taxon>Euteleostomi</taxon>
        <taxon>Actinopterygii</taxon>
        <taxon>Neopterygii</taxon>
        <taxon>Teleostei</taxon>
        <taxon>Protacanthopterygii</taxon>
        <taxon>Esociformes</taxon>
        <taxon>Umbridae</taxon>
        <taxon>Dallia</taxon>
    </lineage>
</organism>
<evidence type="ECO:0000313" key="1">
    <source>
        <dbReference type="EMBL" id="KAJ7998844.1"/>
    </source>
</evidence>
<reference evidence="1" key="1">
    <citation type="submission" date="2021-05" db="EMBL/GenBank/DDBJ databases">
        <authorList>
            <person name="Pan Q."/>
            <person name="Jouanno E."/>
            <person name="Zahm M."/>
            <person name="Klopp C."/>
            <person name="Cabau C."/>
            <person name="Louis A."/>
            <person name="Berthelot C."/>
            <person name="Parey E."/>
            <person name="Roest Crollius H."/>
            <person name="Montfort J."/>
            <person name="Robinson-Rechavi M."/>
            <person name="Bouchez O."/>
            <person name="Lampietro C."/>
            <person name="Lopez Roques C."/>
            <person name="Donnadieu C."/>
            <person name="Postlethwait J."/>
            <person name="Bobe J."/>
            <person name="Dillon D."/>
            <person name="Chandos A."/>
            <person name="von Hippel F."/>
            <person name="Guiguen Y."/>
        </authorList>
    </citation>
    <scope>NUCLEOTIDE SEQUENCE</scope>
    <source>
        <strain evidence="1">YG-Jan2019</strain>
    </source>
</reference>
<proteinExistence type="predicted"/>
<keyword evidence="2" id="KW-1185">Reference proteome</keyword>
<protein>
    <submittedName>
        <fullName evidence="1">Uncharacterized protein</fullName>
    </submittedName>
</protein>
<sequence length="168" mass="19149">MDYGNLEAAWSPWALARGAAGREWPPQKPPTRGHTHRLITVEGPFWALLPKKNRRRPFLEGPHAVALDVGEVLYVVVSTPEHVAHVRAVLRRLQEHQMWSWPVLRTIQELQISIGGRGIPLSLHPWAYYSMTAAEKEHDVGDQELQAYTPQTRRLHISSLCCVRVICK</sequence>
<accession>A0ACC2G526</accession>
<evidence type="ECO:0000313" key="2">
    <source>
        <dbReference type="Proteomes" id="UP001157502"/>
    </source>
</evidence>
<comment type="caution">
    <text evidence="1">The sequence shown here is derived from an EMBL/GenBank/DDBJ whole genome shotgun (WGS) entry which is preliminary data.</text>
</comment>
<gene>
    <name evidence="1" type="ORF">DPEC_G00209180</name>
</gene>
<dbReference type="EMBL" id="CM055744">
    <property type="protein sequence ID" value="KAJ7998844.1"/>
    <property type="molecule type" value="Genomic_DNA"/>
</dbReference>